<evidence type="ECO:0000313" key="4">
    <source>
        <dbReference type="EMBL" id="MBE9212314.1"/>
    </source>
</evidence>
<dbReference type="EMBL" id="JADEWL010000013">
    <property type="protein sequence ID" value="MBE9212314.1"/>
    <property type="molecule type" value="Genomic_DNA"/>
</dbReference>
<dbReference type="GO" id="GO:0003676">
    <property type="term" value="F:nucleic acid binding"/>
    <property type="evidence" value="ECO:0007669"/>
    <property type="project" value="InterPro"/>
</dbReference>
<proteinExistence type="predicted"/>
<sequence length="274" mass="31615">MAKRNRTVDDTVISKRLDSGRGQGKGSSYKPWLQIQDVPSIGLATRIKGWKTNRVHHFLSNLELNYFYVLEWSSIVTDIREQYPLLPREETLAIASNYGIRHPQETQAKTPIVMTCDFLITIAGNIEDIVVARTVKFAKDLQSKRTREKLEIERLYWSQREIDWGIVTEQEIPLILAKNVEWLHPFKNLSDLELSQDLIKRIAEFLLIRLASQTPLVKTTNFCDDHLGLLPGTSLSVVRYLIANQIWLVDMNQPIQPSEPLILKNPRTVEERTV</sequence>
<dbReference type="InterPro" id="IPR014832">
    <property type="entry name" value="TnsA_C"/>
</dbReference>
<keyword evidence="4" id="KW-0540">Nuclease</keyword>
<keyword evidence="4" id="KW-0255">Endonuclease</keyword>
<evidence type="ECO:0000313" key="5">
    <source>
        <dbReference type="Proteomes" id="UP000620559"/>
    </source>
</evidence>
<keyword evidence="4" id="KW-0378">Hydrolase</keyword>
<dbReference type="AlphaFoldDB" id="A0A8J7F6H2"/>
<comment type="caution">
    <text evidence="4">The sequence shown here is derived from an EMBL/GenBank/DDBJ whole genome shotgun (WGS) entry which is preliminary data.</text>
</comment>
<dbReference type="Proteomes" id="UP000620559">
    <property type="component" value="Unassembled WGS sequence"/>
</dbReference>
<evidence type="ECO:0000259" key="2">
    <source>
        <dbReference type="Pfam" id="PF08721"/>
    </source>
</evidence>
<dbReference type="GO" id="GO:0004519">
    <property type="term" value="F:endonuclease activity"/>
    <property type="evidence" value="ECO:0007669"/>
    <property type="project" value="UniProtKB-KW"/>
</dbReference>
<dbReference type="RefSeq" id="WP_193918127.1">
    <property type="nucleotide sequence ID" value="NZ_JADEWL010000013.1"/>
</dbReference>
<evidence type="ECO:0000259" key="3">
    <source>
        <dbReference type="Pfam" id="PF08722"/>
    </source>
</evidence>
<accession>A0A8J7F6H2</accession>
<dbReference type="Pfam" id="PF08721">
    <property type="entry name" value="Tn7_Tnp_TnsA_C"/>
    <property type="match status" value="1"/>
</dbReference>
<feature type="compositionally biased region" description="Basic and acidic residues" evidence="1">
    <location>
        <begin position="1"/>
        <end position="19"/>
    </location>
</feature>
<dbReference type="CDD" id="cd22362">
    <property type="entry name" value="TnsA_endonuclease-like"/>
    <property type="match status" value="1"/>
</dbReference>
<keyword evidence="5" id="KW-1185">Reference proteome</keyword>
<reference evidence="4" key="1">
    <citation type="submission" date="2020-10" db="EMBL/GenBank/DDBJ databases">
        <authorList>
            <person name="Castelo-Branco R."/>
            <person name="Eusebio N."/>
            <person name="Adriana R."/>
            <person name="Vieira A."/>
            <person name="Brugerolle De Fraissinette N."/>
            <person name="Rezende De Castro R."/>
            <person name="Schneider M.P."/>
            <person name="Vasconcelos V."/>
            <person name="Leao P.N."/>
        </authorList>
    </citation>
    <scope>NUCLEOTIDE SEQUENCE</scope>
    <source>
        <strain evidence="4">LEGE 06105</strain>
    </source>
</reference>
<dbReference type="Gene3D" id="1.10.10.10">
    <property type="entry name" value="Winged helix-like DNA-binding domain superfamily/Winged helix DNA-binding domain"/>
    <property type="match status" value="1"/>
</dbReference>
<feature type="region of interest" description="Disordered" evidence="1">
    <location>
        <begin position="1"/>
        <end position="28"/>
    </location>
</feature>
<evidence type="ECO:0000256" key="1">
    <source>
        <dbReference type="SAM" id="MobiDB-lite"/>
    </source>
</evidence>
<dbReference type="Gene3D" id="3.40.1350.10">
    <property type="match status" value="1"/>
</dbReference>
<organism evidence="4 5">
    <name type="scientific">Plectonema cf. radiosum LEGE 06105</name>
    <dbReference type="NCBI Taxonomy" id="945769"/>
    <lineage>
        <taxon>Bacteria</taxon>
        <taxon>Bacillati</taxon>
        <taxon>Cyanobacteriota</taxon>
        <taxon>Cyanophyceae</taxon>
        <taxon>Oscillatoriophycideae</taxon>
        <taxon>Oscillatoriales</taxon>
        <taxon>Microcoleaceae</taxon>
        <taxon>Plectonema</taxon>
    </lineage>
</organism>
<dbReference type="InterPro" id="IPR036388">
    <property type="entry name" value="WH-like_DNA-bd_sf"/>
</dbReference>
<dbReference type="InterPro" id="IPR011856">
    <property type="entry name" value="tRNA_endonuc-like_dom_sf"/>
</dbReference>
<feature type="domain" description="TnsA endonuclease C-terminal" evidence="2">
    <location>
        <begin position="171"/>
        <end position="251"/>
    </location>
</feature>
<protein>
    <submittedName>
        <fullName evidence="4">Heteromeric transposase endonuclease subunit TnsA</fullName>
    </submittedName>
</protein>
<name>A0A8J7F6H2_9CYAN</name>
<dbReference type="InterPro" id="IPR014833">
    <property type="entry name" value="TnsA_N"/>
</dbReference>
<dbReference type="SUPFAM" id="SSF52980">
    <property type="entry name" value="Restriction endonuclease-like"/>
    <property type="match status" value="1"/>
</dbReference>
<dbReference type="Pfam" id="PF08722">
    <property type="entry name" value="Tn7_TnsA-like_N"/>
    <property type="match status" value="1"/>
</dbReference>
<feature type="domain" description="TnsA endonuclease N-terminal" evidence="3">
    <location>
        <begin position="75"/>
        <end position="169"/>
    </location>
</feature>
<gene>
    <name evidence="4" type="ORF">IQ247_06260</name>
</gene>
<dbReference type="InterPro" id="IPR011335">
    <property type="entry name" value="Restrct_endonuc-II-like"/>
</dbReference>